<dbReference type="PROSITE" id="PS50949">
    <property type="entry name" value="HTH_GNTR"/>
    <property type="match status" value="1"/>
</dbReference>
<proteinExistence type="predicted"/>
<evidence type="ECO:0000259" key="4">
    <source>
        <dbReference type="PROSITE" id="PS50949"/>
    </source>
</evidence>
<evidence type="ECO:0000313" key="5">
    <source>
        <dbReference type="EMBL" id="KUO94794.1"/>
    </source>
</evidence>
<gene>
    <name evidence="5" type="ORF">ATW55_10290</name>
</gene>
<dbReference type="CDD" id="cd07377">
    <property type="entry name" value="WHTH_GntR"/>
    <property type="match status" value="1"/>
</dbReference>
<keyword evidence="6" id="KW-1185">Reference proteome</keyword>
<sequence length="129" mass="14376">MFLNLELESETPLYLQIRDQIIEGLACGALRDGESLPSTRQLAMDFGINFHTVNKAYDMLRQEGILRLNRKTGAIVSLTQADPSFALAWTARLRVLLAEAHVKGVTSEMIDHAVRGIMASFQSQKEGEQ</sequence>
<dbReference type="InterPro" id="IPR000524">
    <property type="entry name" value="Tscrpt_reg_HTH_GntR"/>
</dbReference>
<dbReference type="PANTHER" id="PTHR38445:SF12">
    <property type="entry name" value="GNTR-FAMILY TRANSCRIPTIONAL REGULATOR"/>
    <property type="match status" value="1"/>
</dbReference>
<dbReference type="GO" id="GO:0003700">
    <property type="term" value="F:DNA-binding transcription factor activity"/>
    <property type="evidence" value="ECO:0007669"/>
    <property type="project" value="InterPro"/>
</dbReference>
<evidence type="ECO:0000256" key="3">
    <source>
        <dbReference type="ARBA" id="ARBA00023163"/>
    </source>
</evidence>
<evidence type="ECO:0000313" key="6">
    <source>
        <dbReference type="Proteomes" id="UP000053557"/>
    </source>
</evidence>
<dbReference type="EMBL" id="LPVJ01000070">
    <property type="protein sequence ID" value="KUO94794.1"/>
    <property type="molecule type" value="Genomic_DNA"/>
</dbReference>
<evidence type="ECO:0000256" key="2">
    <source>
        <dbReference type="ARBA" id="ARBA00023125"/>
    </source>
</evidence>
<dbReference type="Pfam" id="PF00392">
    <property type="entry name" value="GntR"/>
    <property type="match status" value="1"/>
</dbReference>
<dbReference type="PANTHER" id="PTHR38445">
    <property type="entry name" value="HTH-TYPE TRANSCRIPTIONAL REPRESSOR YTRA"/>
    <property type="match status" value="1"/>
</dbReference>
<protein>
    <submittedName>
        <fullName evidence="5">GntR family transcriptional regulator</fullName>
    </submittedName>
</protein>
<accession>A0A101XNZ5</accession>
<dbReference type="OrthoDB" id="9801546at2"/>
<feature type="domain" description="HTH gntR-type" evidence="4">
    <location>
        <begin position="11"/>
        <end position="79"/>
    </location>
</feature>
<keyword evidence="3" id="KW-0804">Transcription</keyword>
<keyword evidence="2" id="KW-0238">DNA-binding</keyword>
<dbReference type="Gene3D" id="1.10.10.10">
    <property type="entry name" value="Winged helix-like DNA-binding domain superfamily/Winged helix DNA-binding domain"/>
    <property type="match status" value="1"/>
</dbReference>
<dbReference type="Proteomes" id="UP000053557">
    <property type="component" value="Unassembled WGS sequence"/>
</dbReference>
<evidence type="ECO:0000256" key="1">
    <source>
        <dbReference type="ARBA" id="ARBA00023015"/>
    </source>
</evidence>
<dbReference type="InterPro" id="IPR036390">
    <property type="entry name" value="WH_DNA-bd_sf"/>
</dbReference>
<dbReference type="SUPFAM" id="SSF46785">
    <property type="entry name" value="Winged helix' DNA-binding domain"/>
    <property type="match status" value="1"/>
</dbReference>
<dbReference type="InterPro" id="IPR036388">
    <property type="entry name" value="WH-like_DNA-bd_sf"/>
</dbReference>
<name>A0A101XNZ5_9BACL</name>
<dbReference type="SMART" id="SM00345">
    <property type="entry name" value="HTH_GNTR"/>
    <property type="match status" value="1"/>
</dbReference>
<comment type="caution">
    <text evidence="5">The sequence shown here is derived from an EMBL/GenBank/DDBJ whole genome shotgun (WGS) entry which is preliminary data.</text>
</comment>
<organism evidence="5 6">
    <name type="scientific">Ferroacidibacillus organovorans</name>
    <dbReference type="NCBI Taxonomy" id="1765683"/>
    <lineage>
        <taxon>Bacteria</taxon>
        <taxon>Bacillati</taxon>
        <taxon>Bacillota</taxon>
        <taxon>Bacilli</taxon>
        <taxon>Bacillales</taxon>
        <taxon>Alicyclobacillaceae</taxon>
        <taxon>Ferroacidibacillus</taxon>
    </lineage>
</organism>
<reference evidence="5 6" key="1">
    <citation type="submission" date="2015-12" db="EMBL/GenBank/DDBJ databases">
        <title>Draft genome sequence of Acidibacillus ferrooxidans ITV001, isolated from a chalcopyrite acid mine drainage site in Brazil.</title>
        <authorList>
            <person name="Dall'Agnol H."/>
            <person name="Nancucheo I."/>
            <person name="Johnson B."/>
            <person name="Oliveira R."/>
            <person name="Leite L."/>
            <person name="Pylro V."/>
            <person name="Nunes G.L."/>
            <person name="Tzotzos G."/>
            <person name="Fernandes G.R."/>
            <person name="Dutra J."/>
            <person name="Orellana S.C."/>
            <person name="Oliveira G."/>
        </authorList>
    </citation>
    <scope>NUCLEOTIDE SEQUENCE [LARGE SCALE GENOMIC DNA]</scope>
    <source>
        <strain evidence="6">ITV01</strain>
    </source>
</reference>
<keyword evidence="1" id="KW-0805">Transcription regulation</keyword>
<dbReference type="GO" id="GO:0003677">
    <property type="term" value="F:DNA binding"/>
    <property type="evidence" value="ECO:0007669"/>
    <property type="project" value="UniProtKB-KW"/>
</dbReference>
<dbReference type="AlphaFoldDB" id="A0A101XNZ5"/>